<dbReference type="RefSeq" id="WP_017745961.1">
    <property type="nucleotide sequence ID" value="NZ_KQ976354.1"/>
</dbReference>
<dbReference type="AlphaFoldDB" id="A0A139X1E8"/>
<gene>
    <name evidence="10" type="ORF">WA1_35220</name>
</gene>
<feature type="transmembrane region" description="Helical" evidence="9">
    <location>
        <begin position="51"/>
        <end position="70"/>
    </location>
</feature>
<evidence type="ECO:0000256" key="2">
    <source>
        <dbReference type="ARBA" id="ARBA00022448"/>
    </source>
</evidence>
<keyword evidence="7 9" id="KW-0472">Membrane</keyword>
<dbReference type="Proteomes" id="UP000076925">
    <property type="component" value="Unassembled WGS sequence"/>
</dbReference>
<dbReference type="GO" id="GO:0005886">
    <property type="term" value="C:plasma membrane"/>
    <property type="evidence" value="ECO:0007669"/>
    <property type="project" value="UniProtKB-SubCell"/>
</dbReference>
<evidence type="ECO:0000256" key="3">
    <source>
        <dbReference type="ARBA" id="ARBA00022475"/>
    </source>
</evidence>
<dbReference type="OrthoDB" id="445589at2"/>
<proteinExistence type="inferred from homology"/>
<dbReference type="PANTHER" id="PTHR33281:SF19">
    <property type="entry name" value="VOLTAGE-DEPENDENT ANION CHANNEL-FORMING PROTEIN YNEE"/>
    <property type="match status" value="1"/>
</dbReference>
<dbReference type="GO" id="GO:0005254">
    <property type="term" value="F:chloride channel activity"/>
    <property type="evidence" value="ECO:0007669"/>
    <property type="project" value="InterPro"/>
</dbReference>
<evidence type="ECO:0000256" key="1">
    <source>
        <dbReference type="ARBA" id="ARBA00004651"/>
    </source>
</evidence>
<keyword evidence="5 9" id="KW-1133">Transmembrane helix</keyword>
<evidence type="ECO:0000313" key="11">
    <source>
        <dbReference type="Proteomes" id="UP000076925"/>
    </source>
</evidence>
<feature type="transmembrane region" description="Helical" evidence="9">
    <location>
        <begin position="243"/>
        <end position="262"/>
    </location>
</feature>
<comment type="subcellular location">
    <subcellularLocation>
        <location evidence="1">Cell membrane</location>
        <topology evidence="1">Multi-pass membrane protein</topology>
    </subcellularLocation>
</comment>
<dbReference type="InterPro" id="IPR044669">
    <property type="entry name" value="YneE/VCCN1/2-like"/>
</dbReference>
<protein>
    <recommendedName>
        <fullName evidence="12">Bestrophin</fullName>
    </recommendedName>
</protein>
<evidence type="ECO:0000256" key="8">
    <source>
        <dbReference type="ARBA" id="ARBA00034708"/>
    </source>
</evidence>
<accession>A0A139X1E8</accession>
<evidence type="ECO:0008006" key="12">
    <source>
        <dbReference type="Google" id="ProtNLM"/>
    </source>
</evidence>
<evidence type="ECO:0000313" key="10">
    <source>
        <dbReference type="EMBL" id="KYC38452.1"/>
    </source>
</evidence>
<evidence type="ECO:0000256" key="9">
    <source>
        <dbReference type="SAM" id="Phobius"/>
    </source>
</evidence>
<dbReference type="PANTHER" id="PTHR33281">
    <property type="entry name" value="UPF0187 PROTEIN YNEE"/>
    <property type="match status" value="1"/>
</dbReference>
<reference evidence="10 11" key="1">
    <citation type="journal article" date="2013" name="Genome Biol. Evol.">
        <title>Genomes of Stigonematalean cyanobacteria (subsection V) and the evolution of oxygenic photosynthesis from prokaryotes to plastids.</title>
        <authorList>
            <person name="Dagan T."/>
            <person name="Roettger M."/>
            <person name="Stucken K."/>
            <person name="Landan G."/>
            <person name="Koch R."/>
            <person name="Major P."/>
            <person name="Gould S.B."/>
            <person name="Goremykin V.V."/>
            <person name="Rippka R."/>
            <person name="Tandeau de Marsac N."/>
            <person name="Gugger M."/>
            <person name="Lockhart P.J."/>
            <person name="Allen J.F."/>
            <person name="Brune I."/>
            <person name="Maus I."/>
            <person name="Puhler A."/>
            <person name="Martin W.F."/>
        </authorList>
    </citation>
    <scope>NUCLEOTIDE SEQUENCE [LARGE SCALE GENOMIC DNA]</scope>
    <source>
        <strain evidence="10 11">PCC 7110</strain>
    </source>
</reference>
<evidence type="ECO:0000256" key="5">
    <source>
        <dbReference type="ARBA" id="ARBA00022989"/>
    </source>
</evidence>
<keyword evidence="6" id="KW-0406">Ion transport</keyword>
<keyword evidence="3" id="KW-1003">Cell membrane</keyword>
<evidence type="ECO:0000256" key="6">
    <source>
        <dbReference type="ARBA" id="ARBA00023065"/>
    </source>
</evidence>
<comment type="caution">
    <text evidence="10">The sequence shown here is derived from an EMBL/GenBank/DDBJ whole genome shotgun (WGS) entry which is preliminary data.</text>
</comment>
<name>A0A139X1E8_9CYAN</name>
<keyword evidence="2" id="KW-0813">Transport</keyword>
<evidence type="ECO:0000256" key="4">
    <source>
        <dbReference type="ARBA" id="ARBA00022692"/>
    </source>
</evidence>
<keyword evidence="4 9" id="KW-0812">Transmembrane</keyword>
<comment type="similarity">
    <text evidence="8">Belongs to the anion channel-forming bestrophin (TC 1.A.46) family.</text>
</comment>
<organism evidence="10 11">
    <name type="scientific">Scytonema hofmannii PCC 7110</name>
    <dbReference type="NCBI Taxonomy" id="128403"/>
    <lineage>
        <taxon>Bacteria</taxon>
        <taxon>Bacillati</taxon>
        <taxon>Cyanobacteriota</taxon>
        <taxon>Cyanophyceae</taxon>
        <taxon>Nostocales</taxon>
        <taxon>Scytonemataceae</taxon>
        <taxon>Scytonema</taxon>
    </lineage>
</organism>
<dbReference type="Pfam" id="PF25539">
    <property type="entry name" value="Bestrophin_2"/>
    <property type="match status" value="1"/>
</dbReference>
<keyword evidence="11" id="KW-1185">Reference proteome</keyword>
<feature type="transmembrane region" description="Helical" evidence="9">
    <location>
        <begin position="82"/>
        <end position="100"/>
    </location>
</feature>
<sequence length="347" mass="39861">MLFSKLAQTKELNQKITALRSFKGKFHIYRGEQLHWLQVIFKLKISVVRAILPWVLLCGGYGFFVSLLSYFGFLTSIDGSKVFPQVILTFNIVLSLLLAFRTNSAHDRFWEGRKLWGALVNTVRNLARGIWIIVNEHEPNDKANKEAIMRLLVAFTVAMKLHLRREAVNYELAALTSPKQYSKLKEVNHPPLEIAFWIGDFLQSQYEQNNINVFQMNSLQELLDDLVDILGGCERILKTPTPLIYTIVLKILLTIYFLLLPMQIVGVLHWWTSPTIAFISLILLGIDEIGAEIEEPFGHDPNDLPLDLICNTILCNVEDIISCERQNTSCIKSPLLRNYNPYYRNPI</sequence>
<evidence type="ECO:0000256" key="7">
    <source>
        <dbReference type="ARBA" id="ARBA00023136"/>
    </source>
</evidence>
<dbReference type="EMBL" id="ANNX02000040">
    <property type="protein sequence ID" value="KYC38452.1"/>
    <property type="molecule type" value="Genomic_DNA"/>
</dbReference>